<evidence type="ECO:0000313" key="9">
    <source>
        <dbReference type="Proteomes" id="UP000254465"/>
    </source>
</evidence>
<evidence type="ECO:0000256" key="3">
    <source>
        <dbReference type="ARBA" id="ARBA00022679"/>
    </source>
</evidence>
<dbReference type="PROSITE" id="PS51095">
    <property type="entry name" value="PTS_EIIA_TYPE_3"/>
    <property type="match status" value="1"/>
</dbReference>
<evidence type="ECO:0000313" key="8">
    <source>
        <dbReference type="EMBL" id="STO70923.1"/>
    </source>
</evidence>
<gene>
    <name evidence="8" type="primary">lacF</name>
    <name evidence="8" type="ORF">NCTC11296_00843</name>
</gene>
<dbReference type="PIRSF" id="PIRSF000699">
    <property type="entry name" value="PTS_IILac_III"/>
    <property type="match status" value="1"/>
</dbReference>
<dbReference type="GO" id="GO:0046872">
    <property type="term" value="F:metal ion binding"/>
    <property type="evidence" value="ECO:0007669"/>
    <property type="project" value="UniProtKB-KW"/>
</dbReference>
<dbReference type="EC" id="2.7.1.-" evidence="8"/>
<organism evidence="8 9">
    <name type="scientific">Avibacterium paragallinarum</name>
    <name type="common">Haemophilus gallinarum</name>
    <dbReference type="NCBI Taxonomy" id="728"/>
    <lineage>
        <taxon>Bacteria</taxon>
        <taxon>Pseudomonadati</taxon>
        <taxon>Pseudomonadota</taxon>
        <taxon>Gammaproteobacteria</taxon>
        <taxon>Pasteurellales</taxon>
        <taxon>Pasteurellaceae</taxon>
        <taxon>Avibacterium</taxon>
    </lineage>
</organism>
<feature type="active site" description="Tele-phosphohistidine intermediate" evidence="5">
    <location>
        <position position="78"/>
    </location>
</feature>
<evidence type="ECO:0000256" key="2">
    <source>
        <dbReference type="ARBA" id="ARBA00022597"/>
    </source>
</evidence>
<evidence type="ECO:0000256" key="1">
    <source>
        <dbReference type="ARBA" id="ARBA00022448"/>
    </source>
</evidence>
<sequence length="111" mass="12461">MNKKISETQIMELICYEGECRSLLMQAIKKAKSFTFDEAEALIAQAEKSLLQAHSQQMALIAADEGEGELPTTIILVHAQDHIMNAVLLFDLAKELIDVYRQISHQSLNCK</sequence>
<dbReference type="Proteomes" id="UP000254465">
    <property type="component" value="Unassembled WGS sequence"/>
</dbReference>
<keyword evidence="2" id="KW-0762">Sugar transport</keyword>
<dbReference type="InterPro" id="IPR003188">
    <property type="entry name" value="PTS_IIA_lac/cel"/>
</dbReference>
<dbReference type="SUPFAM" id="SSF46973">
    <property type="entry name" value="Enzyme IIa from lactose specific PTS, IIa-lac"/>
    <property type="match status" value="1"/>
</dbReference>
<comment type="cofactor">
    <cofactor evidence="6">
        <name>Mg(2+)</name>
        <dbReference type="ChEBI" id="CHEBI:18420"/>
    </cofactor>
    <text evidence="6">Binds 1 Mg(2+) ion per trimer.</text>
</comment>
<protein>
    <submittedName>
        <fullName evidence="8">PTS system lactose/cellobiose-specific transporter subunit IIA</fullName>
        <ecNumber evidence="8">2.7.1.-</ecNumber>
    </submittedName>
</protein>
<dbReference type="Gene3D" id="1.20.58.80">
    <property type="entry name" value="Phosphotransferase system, lactose/cellobiose-type IIA subunit"/>
    <property type="match status" value="1"/>
</dbReference>
<dbReference type="PANTHER" id="PTHR34382:SF7">
    <property type="entry name" value="PTS SYSTEM N,N'-DIACETYLCHITOBIOSE-SPECIFIC EIIA COMPONENT"/>
    <property type="match status" value="1"/>
</dbReference>
<keyword evidence="3 8" id="KW-0808">Transferase</keyword>
<dbReference type="AlphaFoldDB" id="A0A377I6V9"/>
<evidence type="ECO:0000256" key="5">
    <source>
        <dbReference type="PIRSR" id="PIRSR000699-1"/>
    </source>
</evidence>
<evidence type="ECO:0000256" key="7">
    <source>
        <dbReference type="PROSITE-ProRule" id="PRU00418"/>
    </source>
</evidence>
<name>A0A377I6V9_AVIPA</name>
<dbReference type="GO" id="GO:0016740">
    <property type="term" value="F:transferase activity"/>
    <property type="evidence" value="ECO:0007669"/>
    <property type="project" value="UniProtKB-KW"/>
</dbReference>
<keyword evidence="6" id="KW-0460">Magnesium</keyword>
<keyword evidence="6" id="KW-0479">Metal-binding</keyword>
<dbReference type="Pfam" id="PF02255">
    <property type="entry name" value="PTS_IIA"/>
    <property type="match status" value="1"/>
</dbReference>
<evidence type="ECO:0000256" key="4">
    <source>
        <dbReference type="ARBA" id="ARBA00022683"/>
    </source>
</evidence>
<keyword evidence="4" id="KW-0598">Phosphotransferase system</keyword>
<keyword evidence="1" id="KW-0813">Transport</keyword>
<dbReference type="RefSeq" id="WP_017805366.1">
    <property type="nucleotide sequence ID" value="NZ_PQVK01000322.1"/>
</dbReference>
<feature type="modified residue" description="Phosphohistidine; by HPr" evidence="7">
    <location>
        <position position="78"/>
    </location>
</feature>
<dbReference type="EMBL" id="UGHK01000001">
    <property type="protein sequence ID" value="STO70923.1"/>
    <property type="molecule type" value="Genomic_DNA"/>
</dbReference>
<dbReference type="InterPro" id="IPR036542">
    <property type="entry name" value="PTS_IIA_lac/cel_sf"/>
</dbReference>
<reference evidence="8 9" key="1">
    <citation type="submission" date="2018-06" db="EMBL/GenBank/DDBJ databases">
        <authorList>
            <consortium name="Pathogen Informatics"/>
            <person name="Doyle S."/>
        </authorList>
    </citation>
    <scope>NUCLEOTIDE SEQUENCE [LARGE SCALE GENOMIC DNA]</scope>
    <source>
        <strain evidence="8 9">NCTC11296</strain>
    </source>
</reference>
<dbReference type="PANTHER" id="PTHR34382">
    <property type="entry name" value="PTS SYSTEM N,N'-DIACETYLCHITOBIOSE-SPECIFIC EIIA COMPONENT"/>
    <property type="match status" value="1"/>
</dbReference>
<accession>A0A377I6V9</accession>
<dbReference type="GO" id="GO:0009401">
    <property type="term" value="P:phosphoenolpyruvate-dependent sugar phosphotransferase system"/>
    <property type="evidence" value="ECO:0007669"/>
    <property type="project" value="UniProtKB-KW"/>
</dbReference>
<proteinExistence type="predicted"/>
<evidence type="ECO:0000256" key="6">
    <source>
        <dbReference type="PIRSR" id="PIRSR000699-2"/>
    </source>
</evidence>
<feature type="binding site" evidence="6">
    <location>
        <position position="81"/>
    </location>
    <ligand>
        <name>Mg(2+)</name>
        <dbReference type="ChEBI" id="CHEBI:18420"/>
        <note>ligand shared between all trimeric partners</note>
    </ligand>
</feature>